<dbReference type="GO" id="GO:0016787">
    <property type="term" value="F:hydrolase activity"/>
    <property type="evidence" value="ECO:0007669"/>
    <property type="project" value="UniProtKB-KW"/>
</dbReference>
<evidence type="ECO:0000313" key="6">
    <source>
        <dbReference type="EMBL" id="JAD84211.1"/>
    </source>
</evidence>
<evidence type="ECO:0000259" key="5">
    <source>
        <dbReference type="PROSITE" id="PS51194"/>
    </source>
</evidence>
<dbReference type="GO" id="GO:0005829">
    <property type="term" value="C:cytosol"/>
    <property type="evidence" value="ECO:0007669"/>
    <property type="project" value="TreeGrafter"/>
</dbReference>
<dbReference type="AlphaFoldDB" id="A0A0A9D8S5"/>
<dbReference type="PROSITE" id="PS51194">
    <property type="entry name" value="HELICASE_CTER"/>
    <property type="match status" value="1"/>
</dbReference>
<reference evidence="6" key="1">
    <citation type="submission" date="2014-09" db="EMBL/GenBank/DDBJ databases">
        <authorList>
            <person name="Magalhaes I.L.F."/>
            <person name="Oliveira U."/>
            <person name="Santos F.R."/>
            <person name="Vidigal T.H.D.A."/>
            <person name="Brescovit A.D."/>
            <person name="Santos A.J."/>
        </authorList>
    </citation>
    <scope>NUCLEOTIDE SEQUENCE</scope>
    <source>
        <tissue evidence="6">Shoot tissue taken approximately 20 cm above the soil surface</tissue>
    </source>
</reference>
<evidence type="ECO:0000256" key="4">
    <source>
        <dbReference type="ARBA" id="ARBA00022840"/>
    </source>
</evidence>
<dbReference type="PANTHER" id="PTHR47959">
    <property type="entry name" value="ATP-DEPENDENT RNA HELICASE RHLE-RELATED"/>
    <property type="match status" value="1"/>
</dbReference>
<dbReference type="GO" id="GO:0003724">
    <property type="term" value="F:RNA helicase activity"/>
    <property type="evidence" value="ECO:0007669"/>
    <property type="project" value="TreeGrafter"/>
</dbReference>
<proteinExistence type="predicted"/>
<dbReference type="EMBL" id="GBRH01213684">
    <property type="protein sequence ID" value="JAD84211.1"/>
    <property type="molecule type" value="Transcribed_RNA"/>
</dbReference>
<dbReference type="PANTHER" id="PTHR47959:SF24">
    <property type="entry name" value="ATP-DEPENDENT RNA HELICASE"/>
    <property type="match status" value="1"/>
</dbReference>
<dbReference type="GO" id="GO:0005524">
    <property type="term" value="F:ATP binding"/>
    <property type="evidence" value="ECO:0007669"/>
    <property type="project" value="UniProtKB-KW"/>
</dbReference>
<evidence type="ECO:0000256" key="2">
    <source>
        <dbReference type="ARBA" id="ARBA00022801"/>
    </source>
</evidence>
<evidence type="ECO:0000256" key="1">
    <source>
        <dbReference type="ARBA" id="ARBA00022741"/>
    </source>
</evidence>
<dbReference type="SUPFAM" id="SSF52540">
    <property type="entry name" value="P-loop containing nucleoside triphosphate hydrolases"/>
    <property type="match status" value="1"/>
</dbReference>
<accession>A0A0A9D8S5</accession>
<keyword evidence="4" id="KW-0067">ATP-binding</keyword>
<reference evidence="6" key="2">
    <citation type="journal article" date="2015" name="Data Brief">
        <title>Shoot transcriptome of the giant reed, Arundo donax.</title>
        <authorList>
            <person name="Barrero R.A."/>
            <person name="Guerrero F.D."/>
            <person name="Moolhuijzen P."/>
            <person name="Goolsby J.A."/>
            <person name="Tidwell J."/>
            <person name="Bellgard S.E."/>
            <person name="Bellgard M.I."/>
        </authorList>
    </citation>
    <scope>NUCLEOTIDE SEQUENCE</scope>
    <source>
        <tissue evidence="6">Shoot tissue taken approximately 20 cm above the soil surface</tissue>
    </source>
</reference>
<dbReference type="CDD" id="cd18787">
    <property type="entry name" value="SF2_C_DEAD"/>
    <property type="match status" value="1"/>
</dbReference>
<dbReference type="SMART" id="SM00490">
    <property type="entry name" value="HELICc"/>
    <property type="match status" value="1"/>
</dbReference>
<dbReference type="InterPro" id="IPR050079">
    <property type="entry name" value="DEAD_box_RNA_helicase"/>
</dbReference>
<evidence type="ECO:0000256" key="3">
    <source>
        <dbReference type="ARBA" id="ARBA00022806"/>
    </source>
</evidence>
<dbReference type="InterPro" id="IPR001650">
    <property type="entry name" value="Helicase_C-like"/>
</dbReference>
<name>A0A0A9D8S5_ARUDO</name>
<sequence length="159" mass="17876">MSDNLRSLLELSGNKSYFFEAYEGFKTVETLKQQYIHIPPDGKELHLLYLLSKLKKADPIQMAGDCIRSAIVFVSTCSTCQFLDLLLEELGRPAVSLHSHKSQSQRLLALNRFKSGQVPVLISTDLGSRGLDIPTVDLVINYDIPRCHVLTFICSQYSL</sequence>
<protein>
    <recommendedName>
        <fullName evidence="5">Helicase C-terminal domain-containing protein</fullName>
    </recommendedName>
</protein>
<dbReference type="InterPro" id="IPR027417">
    <property type="entry name" value="P-loop_NTPase"/>
</dbReference>
<keyword evidence="2" id="KW-0378">Hydrolase</keyword>
<dbReference type="Pfam" id="PF00271">
    <property type="entry name" value="Helicase_C"/>
    <property type="match status" value="1"/>
</dbReference>
<feature type="domain" description="Helicase C-terminal" evidence="5">
    <location>
        <begin position="59"/>
        <end position="159"/>
    </location>
</feature>
<dbReference type="Gene3D" id="3.40.50.300">
    <property type="entry name" value="P-loop containing nucleotide triphosphate hydrolases"/>
    <property type="match status" value="1"/>
</dbReference>
<organism evidence="6">
    <name type="scientific">Arundo donax</name>
    <name type="common">Giant reed</name>
    <name type="synonym">Donax arundinaceus</name>
    <dbReference type="NCBI Taxonomy" id="35708"/>
    <lineage>
        <taxon>Eukaryota</taxon>
        <taxon>Viridiplantae</taxon>
        <taxon>Streptophyta</taxon>
        <taxon>Embryophyta</taxon>
        <taxon>Tracheophyta</taxon>
        <taxon>Spermatophyta</taxon>
        <taxon>Magnoliopsida</taxon>
        <taxon>Liliopsida</taxon>
        <taxon>Poales</taxon>
        <taxon>Poaceae</taxon>
        <taxon>PACMAD clade</taxon>
        <taxon>Arundinoideae</taxon>
        <taxon>Arundineae</taxon>
        <taxon>Arundo</taxon>
    </lineage>
</organism>
<keyword evidence="1" id="KW-0547">Nucleotide-binding</keyword>
<keyword evidence="3" id="KW-0347">Helicase</keyword>